<dbReference type="STRING" id="999630.TUZN_0065"/>
<dbReference type="KEGG" id="tuz:TUZN_0065"/>
<gene>
    <name evidence="2" type="ordered locus">TUZN_0065</name>
</gene>
<evidence type="ECO:0000313" key="3">
    <source>
        <dbReference type="Proteomes" id="UP000008138"/>
    </source>
</evidence>
<dbReference type="GeneID" id="10359619"/>
<reference key="2">
    <citation type="submission" date="2011-03" db="EMBL/GenBank/DDBJ databases">
        <title>Complete genome sequence of the thermoacidophilic crenarchaeon Thermoproteus uzoniensis 768-20.</title>
        <authorList>
            <person name="Mardanov A.V."/>
            <person name="Gumerov V.M."/>
            <person name="Beletsky A.V."/>
            <person name="Prokofeva M.I."/>
            <person name="Bonch-Osmolovskaya E.A."/>
            <person name="Ravin N.V."/>
            <person name="Skryabin K.G."/>
        </authorList>
    </citation>
    <scope>NUCLEOTIDE SEQUENCE</scope>
    <source>
        <strain>768-20</strain>
    </source>
</reference>
<reference evidence="2 3" key="1">
    <citation type="journal article" date="2011" name="J. Bacteriol.">
        <title>Complete genome sequence of the thermoacidophilic crenarchaeon Thermoproteus uzoniensis 768-20.</title>
        <authorList>
            <person name="Mardanov A.V."/>
            <person name="Gumerov V.M."/>
            <person name="Beletsky A.V."/>
            <person name="Prokofeva M.I."/>
            <person name="Bonch-Osmolovskaya E.A."/>
            <person name="Ravin N.V."/>
            <person name="Skryabin K.G."/>
        </authorList>
    </citation>
    <scope>NUCLEOTIDE SEQUENCE [LARGE SCALE GENOMIC DNA]</scope>
    <source>
        <strain evidence="2 3">768-20</strain>
    </source>
</reference>
<keyword evidence="1" id="KW-0812">Transmembrane</keyword>
<feature type="transmembrane region" description="Helical" evidence="1">
    <location>
        <begin position="56"/>
        <end position="78"/>
    </location>
</feature>
<dbReference type="EMBL" id="CP002590">
    <property type="protein sequence ID" value="AEA11570.1"/>
    <property type="molecule type" value="Genomic_DNA"/>
</dbReference>
<dbReference type="AlphaFoldDB" id="F2L121"/>
<organism evidence="2 3">
    <name type="scientific">Thermoproteus uzoniensis (strain 768-20)</name>
    <dbReference type="NCBI Taxonomy" id="999630"/>
    <lineage>
        <taxon>Archaea</taxon>
        <taxon>Thermoproteota</taxon>
        <taxon>Thermoprotei</taxon>
        <taxon>Thermoproteales</taxon>
        <taxon>Thermoproteaceae</taxon>
        <taxon>Thermoproteus</taxon>
    </lineage>
</organism>
<feature type="transmembrane region" description="Helical" evidence="1">
    <location>
        <begin position="19"/>
        <end position="36"/>
    </location>
</feature>
<sequence length="227" mass="24636">MIPPLSVVELLRLLRHTPLWLFFATLAIQSVPFNPIPNLLPIAAYVARNVGDPLGLSLSVLLSAAGAVLGKLVVLKFGDWLKALMPRRSREAFKKLLEMVPDDKLDLAVFAIAASPLPDDEVYLLLRAGDYSARRLLGVLVPAKLVWATAHVAYALAVYRAVKFVAGDAAFWIYALSVSALTLALTLIAYRLDWAAALDAYKAGGVKPAVAVILRSAFPLRRAKPKL</sequence>
<proteinExistence type="predicted"/>
<dbReference type="HOGENOM" id="CLU_088840_0_0_2"/>
<feature type="transmembrane region" description="Helical" evidence="1">
    <location>
        <begin position="171"/>
        <end position="192"/>
    </location>
</feature>
<keyword evidence="1" id="KW-0472">Membrane</keyword>
<protein>
    <recommendedName>
        <fullName evidence="4">DedA family protein</fullName>
    </recommendedName>
</protein>
<feature type="transmembrane region" description="Helical" evidence="1">
    <location>
        <begin position="136"/>
        <end position="159"/>
    </location>
</feature>
<dbReference type="Proteomes" id="UP000008138">
    <property type="component" value="Chromosome"/>
</dbReference>
<dbReference type="eggNOG" id="arCOG03119">
    <property type="taxonomic scope" value="Archaea"/>
</dbReference>
<keyword evidence="1" id="KW-1133">Transmembrane helix</keyword>
<evidence type="ECO:0000313" key="2">
    <source>
        <dbReference type="EMBL" id="AEA11570.1"/>
    </source>
</evidence>
<evidence type="ECO:0008006" key="4">
    <source>
        <dbReference type="Google" id="ProtNLM"/>
    </source>
</evidence>
<accession>F2L121</accession>
<name>F2L121_THEU7</name>
<keyword evidence="3" id="KW-1185">Reference proteome</keyword>
<dbReference type="OrthoDB" id="29196at2157"/>
<dbReference type="RefSeq" id="WP_013678906.1">
    <property type="nucleotide sequence ID" value="NC_015315.1"/>
</dbReference>
<evidence type="ECO:0000256" key="1">
    <source>
        <dbReference type="SAM" id="Phobius"/>
    </source>
</evidence>